<keyword evidence="14" id="KW-1185">Reference proteome</keyword>
<dbReference type="Pfam" id="PF00069">
    <property type="entry name" value="Pkinase"/>
    <property type="match status" value="1"/>
</dbReference>
<evidence type="ECO:0000256" key="9">
    <source>
        <dbReference type="PROSITE-ProRule" id="PRU10141"/>
    </source>
</evidence>
<dbReference type="SMART" id="SM00220">
    <property type="entry name" value="S_TKc"/>
    <property type="match status" value="1"/>
</dbReference>
<dbReference type="EC" id="2.7.11.23" evidence="2"/>
<evidence type="ECO:0000256" key="5">
    <source>
        <dbReference type="ARBA" id="ARBA00022679"/>
    </source>
</evidence>
<evidence type="ECO:0000256" key="10">
    <source>
        <dbReference type="RuleBase" id="RU000304"/>
    </source>
</evidence>
<dbReference type="Proteomes" id="UP001448207">
    <property type="component" value="Unassembled WGS sequence"/>
</dbReference>
<evidence type="ECO:0000313" key="13">
    <source>
        <dbReference type="EMBL" id="KAL0090341.1"/>
    </source>
</evidence>
<dbReference type="InterPro" id="IPR017441">
    <property type="entry name" value="Protein_kinase_ATP_BS"/>
</dbReference>
<dbReference type="InterPro" id="IPR011009">
    <property type="entry name" value="Kinase-like_dom_sf"/>
</dbReference>
<reference evidence="13 14" key="1">
    <citation type="submission" date="2024-04" db="EMBL/GenBank/DDBJ databases">
        <title>Symmetric and asymmetric DNA N6-adenine methylation regulates different biological responses in Mucorales.</title>
        <authorList>
            <consortium name="Lawrence Berkeley National Laboratory"/>
            <person name="Lax C."/>
            <person name="Mondo S.J."/>
            <person name="Osorio-Concepcion M."/>
            <person name="Muszewska A."/>
            <person name="Corrochano-Luque M."/>
            <person name="Gutierrez G."/>
            <person name="Riley R."/>
            <person name="Lipzen A."/>
            <person name="Guo J."/>
            <person name="Hundley H."/>
            <person name="Amirebrahimi M."/>
            <person name="Ng V."/>
            <person name="Lorenzo-Gutierrez D."/>
            <person name="Binder U."/>
            <person name="Yang J."/>
            <person name="Song Y."/>
            <person name="Canovas D."/>
            <person name="Navarro E."/>
            <person name="Freitag M."/>
            <person name="Gabaldon T."/>
            <person name="Grigoriev I.V."/>
            <person name="Corrochano L.M."/>
            <person name="Nicolas F.E."/>
            <person name="Garre V."/>
        </authorList>
    </citation>
    <scope>NUCLEOTIDE SEQUENCE [LARGE SCALE GENOMIC DNA]</scope>
    <source>
        <strain evidence="13 14">L51</strain>
    </source>
</reference>
<dbReference type="Gene3D" id="3.30.200.20">
    <property type="entry name" value="Phosphorylase Kinase, domain 1"/>
    <property type="match status" value="1"/>
</dbReference>
<evidence type="ECO:0000256" key="1">
    <source>
        <dbReference type="ARBA" id="ARBA00006485"/>
    </source>
</evidence>
<feature type="domain" description="Protein kinase" evidence="12">
    <location>
        <begin position="19"/>
        <end position="299"/>
    </location>
</feature>
<dbReference type="Gene3D" id="1.10.510.10">
    <property type="entry name" value="Transferase(Phosphotransferase) domain 1"/>
    <property type="match status" value="1"/>
</dbReference>
<comment type="similarity">
    <text evidence="1">Belongs to the protein kinase superfamily. CMGC Ser/Thr protein kinase family. CDC2/CDKX subfamily.</text>
</comment>
<dbReference type="EMBL" id="JBCLYO010000004">
    <property type="protein sequence ID" value="KAL0090341.1"/>
    <property type="molecule type" value="Genomic_DNA"/>
</dbReference>
<dbReference type="SUPFAM" id="SSF56112">
    <property type="entry name" value="Protein kinase-like (PK-like)"/>
    <property type="match status" value="1"/>
</dbReference>
<dbReference type="PROSITE" id="PS50011">
    <property type="entry name" value="PROTEIN_KINASE_DOM"/>
    <property type="match status" value="1"/>
</dbReference>
<evidence type="ECO:0000256" key="4">
    <source>
        <dbReference type="ARBA" id="ARBA00022553"/>
    </source>
</evidence>
<evidence type="ECO:0000256" key="11">
    <source>
        <dbReference type="SAM" id="MobiDB-lite"/>
    </source>
</evidence>
<dbReference type="InterPro" id="IPR008271">
    <property type="entry name" value="Ser/Thr_kinase_AS"/>
</dbReference>
<name>A0ABR3B5K3_PHYBL</name>
<evidence type="ECO:0000259" key="12">
    <source>
        <dbReference type="PROSITE" id="PS50011"/>
    </source>
</evidence>
<dbReference type="CDD" id="cd07841">
    <property type="entry name" value="STKc_CDK7"/>
    <property type="match status" value="1"/>
</dbReference>
<keyword evidence="5" id="KW-0808">Transferase</keyword>
<comment type="caution">
    <text evidence="13">The sequence shown here is derived from an EMBL/GenBank/DDBJ whole genome shotgun (WGS) entry which is preliminary data.</text>
</comment>
<organism evidence="13 14">
    <name type="scientific">Phycomyces blakesleeanus</name>
    <dbReference type="NCBI Taxonomy" id="4837"/>
    <lineage>
        <taxon>Eukaryota</taxon>
        <taxon>Fungi</taxon>
        <taxon>Fungi incertae sedis</taxon>
        <taxon>Mucoromycota</taxon>
        <taxon>Mucoromycotina</taxon>
        <taxon>Mucoromycetes</taxon>
        <taxon>Mucorales</taxon>
        <taxon>Phycomycetaceae</taxon>
        <taxon>Phycomyces</taxon>
    </lineage>
</organism>
<sequence length="353" mass="40686">MALENEDADEINLHTEKKYQKDLKVGEGTYAVVYRGTQLSTGRKVAIKKIKMGQFKDGLDLTAIREVRYLQELRHSNVIELVDVFSHKTNLNLVLEYLDSDLEQVIKDKSILFMPADIKSWLLMILRGLDHCHRHFILHRDMKPNNLLLTHDGILKIADFGLAREWGDPGRQMTSQVVTRWYRSPELLFGAKEYSYSVDIWAVGCIFAELMLRTPYVAGDSDMDQLTKIFHALGTPTETDWPGMSTLTDYVQFKVFPKVPLRQYFTAAGSDALDLLDKMLVFDPNKRWTTEECLQHSYFRNSPLPTTPEKLPRKAPDVEQVAQTLKRKAGANMDEEDFNRSKIPRKIDFPKDT</sequence>
<proteinExistence type="inferred from homology"/>
<keyword evidence="4" id="KW-0597">Phosphoprotein</keyword>
<accession>A0ABR3B5K3</accession>
<dbReference type="PROSITE" id="PS00107">
    <property type="entry name" value="PROTEIN_KINASE_ATP"/>
    <property type="match status" value="1"/>
</dbReference>
<evidence type="ECO:0000256" key="3">
    <source>
        <dbReference type="ARBA" id="ARBA00022527"/>
    </source>
</evidence>
<keyword evidence="8 9" id="KW-0067">ATP-binding</keyword>
<evidence type="ECO:0000256" key="6">
    <source>
        <dbReference type="ARBA" id="ARBA00022741"/>
    </source>
</evidence>
<evidence type="ECO:0000256" key="2">
    <source>
        <dbReference type="ARBA" id="ARBA00012409"/>
    </source>
</evidence>
<protein>
    <recommendedName>
        <fullName evidence="2">[RNA-polymerase]-subunit kinase</fullName>
        <ecNumber evidence="2">2.7.11.23</ecNumber>
    </recommendedName>
</protein>
<dbReference type="PANTHER" id="PTHR24056:SF0">
    <property type="entry name" value="CYCLIN-DEPENDENT KINASE 7"/>
    <property type="match status" value="1"/>
</dbReference>
<gene>
    <name evidence="13" type="ORF">J3Q64DRAFT_1729437</name>
</gene>
<dbReference type="PROSITE" id="PS00108">
    <property type="entry name" value="PROTEIN_KINASE_ST"/>
    <property type="match status" value="1"/>
</dbReference>
<feature type="binding site" evidence="9">
    <location>
        <position position="49"/>
    </location>
    <ligand>
        <name>ATP</name>
        <dbReference type="ChEBI" id="CHEBI:30616"/>
    </ligand>
</feature>
<keyword evidence="6 9" id="KW-0547">Nucleotide-binding</keyword>
<keyword evidence="3 10" id="KW-0723">Serine/threonine-protein kinase</keyword>
<dbReference type="InterPro" id="IPR037770">
    <property type="entry name" value="CDK7"/>
</dbReference>
<feature type="region of interest" description="Disordered" evidence="11">
    <location>
        <begin position="326"/>
        <end position="353"/>
    </location>
</feature>
<keyword evidence="7" id="KW-0418">Kinase</keyword>
<dbReference type="InterPro" id="IPR050108">
    <property type="entry name" value="CDK"/>
</dbReference>
<dbReference type="InterPro" id="IPR000719">
    <property type="entry name" value="Prot_kinase_dom"/>
</dbReference>
<evidence type="ECO:0000313" key="14">
    <source>
        <dbReference type="Proteomes" id="UP001448207"/>
    </source>
</evidence>
<evidence type="ECO:0000256" key="8">
    <source>
        <dbReference type="ARBA" id="ARBA00022840"/>
    </source>
</evidence>
<dbReference type="PANTHER" id="PTHR24056">
    <property type="entry name" value="CELL DIVISION PROTEIN KINASE"/>
    <property type="match status" value="1"/>
</dbReference>
<evidence type="ECO:0000256" key="7">
    <source>
        <dbReference type="ARBA" id="ARBA00022777"/>
    </source>
</evidence>